<protein>
    <submittedName>
        <fullName evidence="2">Uncharacterized protein LOC100374783</fullName>
    </submittedName>
</protein>
<organism evidence="1 2">
    <name type="scientific">Saccoglossus kowalevskii</name>
    <name type="common">Acorn worm</name>
    <dbReference type="NCBI Taxonomy" id="10224"/>
    <lineage>
        <taxon>Eukaryota</taxon>
        <taxon>Metazoa</taxon>
        <taxon>Hemichordata</taxon>
        <taxon>Enteropneusta</taxon>
        <taxon>Harrimaniidae</taxon>
        <taxon>Saccoglossus</taxon>
    </lineage>
</organism>
<sequence length="163" mass="18728">MIPTLVFLWMEGMICLFVSIFLVAAGTRADLTPKRPLRLAPDNVVYTATLNRPFTMAVSMAVDRLRRTDDIIVGVEDADSVLIRRYSDRDDKESCTPSNCVFVHRSRKHVTVEFQLLNVKEPDLGPRRIDILIKPRMKRRNMTHGIGHFTLQTNETEKKRSCL</sequence>
<dbReference type="RefSeq" id="XP_002737303.1">
    <property type="nucleotide sequence ID" value="XM_002737257.2"/>
</dbReference>
<accession>A0ABM0GTZ3</accession>
<name>A0ABM0GTZ3_SACKO</name>
<keyword evidence="1" id="KW-1185">Reference proteome</keyword>
<dbReference type="Proteomes" id="UP000694865">
    <property type="component" value="Unplaced"/>
</dbReference>
<proteinExistence type="predicted"/>
<evidence type="ECO:0000313" key="1">
    <source>
        <dbReference type="Proteomes" id="UP000694865"/>
    </source>
</evidence>
<gene>
    <name evidence="2" type="primary">LOC100374783</name>
</gene>
<evidence type="ECO:0000313" key="2">
    <source>
        <dbReference type="RefSeq" id="XP_002737303.1"/>
    </source>
</evidence>
<dbReference type="GeneID" id="100374783"/>
<reference evidence="2" key="1">
    <citation type="submission" date="2025-08" db="UniProtKB">
        <authorList>
            <consortium name="RefSeq"/>
        </authorList>
    </citation>
    <scope>IDENTIFICATION</scope>
    <source>
        <tissue evidence="2">Testes</tissue>
    </source>
</reference>